<feature type="chain" id="PRO_5039310612" description="Exoglucanase" evidence="10">
    <location>
        <begin position="24"/>
        <end position="995"/>
    </location>
</feature>
<dbReference type="Proteomes" id="UP000321798">
    <property type="component" value="Unassembled WGS sequence"/>
</dbReference>
<keyword evidence="2" id="KW-0677">Repeat</keyword>
<gene>
    <name evidence="13" type="ORF">CSO01_34570</name>
</gene>
<accession>A0A512PHX7</accession>
<evidence type="ECO:0000259" key="11">
    <source>
        <dbReference type="PROSITE" id="PS50853"/>
    </source>
</evidence>
<dbReference type="Gene3D" id="2.170.160.10">
    <property type="entry name" value="Endo-1,4-beta-glucanase f. Domain 2"/>
    <property type="match status" value="1"/>
</dbReference>
<keyword evidence="5" id="KW-0119">Carbohydrate metabolism</keyword>
<dbReference type="InterPro" id="IPR023309">
    <property type="entry name" value="Endo-1-4-beta-glucanase_dom2"/>
</dbReference>
<dbReference type="InterPro" id="IPR018366">
    <property type="entry name" value="CBM2_CS"/>
</dbReference>
<dbReference type="InterPro" id="IPR008928">
    <property type="entry name" value="6-hairpin_glycosidase_sf"/>
</dbReference>
<evidence type="ECO:0000256" key="7">
    <source>
        <dbReference type="ARBA" id="ARBA00023326"/>
    </source>
</evidence>
<dbReference type="Gene3D" id="2.60.40.290">
    <property type="match status" value="1"/>
</dbReference>
<dbReference type="PRINTS" id="PR00844">
    <property type="entry name" value="GLHYDRLASE48"/>
</dbReference>
<dbReference type="SMART" id="SM00637">
    <property type="entry name" value="CBD_II"/>
    <property type="match status" value="1"/>
</dbReference>
<feature type="active site" description="Nucleophile" evidence="8">
    <location>
        <position position="287"/>
    </location>
</feature>
<dbReference type="Gene3D" id="2.60.40.10">
    <property type="entry name" value="Immunoglobulins"/>
    <property type="match status" value="2"/>
</dbReference>
<feature type="region of interest" description="Disordered" evidence="9">
    <location>
        <begin position="975"/>
        <end position="995"/>
    </location>
</feature>
<evidence type="ECO:0000313" key="14">
    <source>
        <dbReference type="Proteomes" id="UP000321798"/>
    </source>
</evidence>
<evidence type="ECO:0000256" key="4">
    <source>
        <dbReference type="ARBA" id="ARBA00023001"/>
    </source>
</evidence>
<dbReference type="Gene3D" id="1.50.10.10">
    <property type="match status" value="1"/>
</dbReference>
<evidence type="ECO:0000256" key="2">
    <source>
        <dbReference type="ARBA" id="ARBA00022737"/>
    </source>
</evidence>
<name>A0A512PHX7_9CELL</name>
<protein>
    <recommendedName>
        <fullName evidence="15">Exoglucanase</fullName>
    </recommendedName>
</protein>
<dbReference type="InterPro" id="IPR036116">
    <property type="entry name" value="FN3_sf"/>
</dbReference>
<dbReference type="CDD" id="cd00063">
    <property type="entry name" value="FN3"/>
    <property type="match status" value="2"/>
</dbReference>
<dbReference type="AlphaFoldDB" id="A0A512PHX7"/>
<dbReference type="InterPro" id="IPR000556">
    <property type="entry name" value="Glyco_hydro_48F"/>
</dbReference>
<dbReference type="InterPro" id="IPR008965">
    <property type="entry name" value="CBM2/CBM3_carb-bd_dom_sf"/>
</dbReference>
<dbReference type="SMART" id="SM00060">
    <property type="entry name" value="FN3"/>
    <property type="match status" value="2"/>
</dbReference>
<dbReference type="InterPro" id="IPR003961">
    <property type="entry name" value="FN3_dom"/>
</dbReference>
<comment type="caution">
    <text evidence="13">The sequence shown here is derived from an EMBL/GenBank/DDBJ whole genome shotgun (WGS) entry which is preliminary data.</text>
</comment>
<keyword evidence="3" id="KW-0378">Hydrolase</keyword>
<dbReference type="InterPro" id="IPR027390">
    <property type="entry name" value="Endoglucanase_F_dom3"/>
</dbReference>
<dbReference type="PROSITE" id="PS00561">
    <property type="entry name" value="CBM2_A"/>
    <property type="match status" value="1"/>
</dbReference>
<dbReference type="SUPFAM" id="SSF49265">
    <property type="entry name" value="Fibronectin type III"/>
    <property type="match status" value="1"/>
</dbReference>
<dbReference type="Gene3D" id="4.10.870.10">
    <property type="entry name" value="Endo-1,4-beta-glucanase f. Domain 3"/>
    <property type="match status" value="1"/>
</dbReference>
<keyword evidence="6" id="KW-0326">Glycosidase</keyword>
<keyword evidence="7" id="KW-0624">Polysaccharide degradation</keyword>
<dbReference type="NCBIfam" id="NF041611">
    <property type="entry name" value="exoglucan_CbhB"/>
    <property type="match status" value="1"/>
</dbReference>
<evidence type="ECO:0000259" key="12">
    <source>
        <dbReference type="PROSITE" id="PS51173"/>
    </source>
</evidence>
<feature type="active site" description="Proton donor" evidence="8">
    <location>
        <position position="108"/>
    </location>
</feature>
<feature type="domain" description="Fibronectin type-III" evidence="11">
    <location>
        <begin position="801"/>
        <end position="887"/>
    </location>
</feature>
<reference evidence="13 14" key="1">
    <citation type="submission" date="2019-07" db="EMBL/GenBank/DDBJ databases">
        <title>Whole genome shotgun sequence of Cellulomonas soli NBRC 109434.</title>
        <authorList>
            <person name="Hosoyama A."/>
            <person name="Uohara A."/>
            <person name="Ohji S."/>
            <person name="Ichikawa N."/>
        </authorList>
    </citation>
    <scope>NUCLEOTIDE SEQUENCE [LARGE SCALE GENOMIC DNA]</scope>
    <source>
        <strain evidence="13 14">NBRC 109434</strain>
    </source>
</reference>
<dbReference type="SUPFAM" id="SSF49384">
    <property type="entry name" value="Carbohydrate-binding domain"/>
    <property type="match status" value="1"/>
</dbReference>
<dbReference type="InterPro" id="IPR050964">
    <property type="entry name" value="Striated_Muscle_Regulatory"/>
</dbReference>
<dbReference type="InterPro" id="IPR001919">
    <property type="entry name" value="CBD2"/>
</dbReference>
<evidence type="ECO:0000256" key="8">
    <source>
        <dbReference type="PIRSR" id="PIRSR600556-1"/>
    </source>
</evidence>
<keyword evidence="14" id="KW-1185">Reference proteome</keyword>
<dbReference type="PROSITE" id="PS50853">
    <property type="entry name" value="FN3"/>
    <property type="match status" value="2"/>
</dbReference>
<dbReference type="GO" id="GO:0016162">
    <property type="term" value="F:cellulose 1,4-beta-cellobiosidase activity"/>
    <property type="evidence" value="ECO:0007669"/>
    <property type="project" value="InterPro"/>
</dbReference>
<evidence type="ECO:0000256" key="6">
    <source>
        <dbReference type="ARBA" id="ARBA00023295"/>
    </source>
</evidence>
<dbReference type="PANTHER" id="PTHR13817:SF73">
    <property type="entry name" value="FIBRONECTIN TYPE-III DOMAIN-CONTAINING PROTEIN"/>
    <property type="match status" value="1"/>
</dbReference>
<feature type="domain" description="CBM2" evidence="12">
    <location>
        <begin position="886"/>
        <end position="995"/>
    </location>
</feature>
<evidence type="ECO:0000256" key="9">
    <source>
        <dbReference type="SAM" id="MobiDB-lite"/>
    </source>
</evidence>
<keyword evidence="4" id="KW-0136">Cellulose degradation</keyword>
<evidence type="ECO:0000256" key="10">
    <source>
        <dbReference type="SAM" id="SignalP"/>
    </source>
</evidence>
<dbReference type="GO" id="GO:0008810">
    <property type="term" value="F:cellulase activity"/>
    <property type="evidence" value="ECO:0007669"/>
    <property type="project" value="InterPro"/>
</dbReference>
<dbReference type="PANTHER" id="PTHR13817">
    <property type="entry name" value="TITIN"/>
    <property type="match status" value="1"/>
</dbReference>
<proteinExistence type="predicted"/>
<organism evidence="13 14">
    <name type="scientific">Cellulomonas soli</name>
    <dbReference type="NCBI Taxonomy" id="931535"/>
    <lineage>
        <taxon>Bacteria</taxon>
        <taxon>Bacillati</taxon>
        <taxon>Actinomycetota</taxon>
        <taxon>Actinomycetes</taxon>
        <taxon>Micrococcales</taxon>
        <taxon>Cellulomonadaceae</taxon>
        <taxon>Cellulomonas</taxon>
    </lineage>
</organism>
<dbReference type="FunFam" id="2.60.40.10:FF:001114">
    <property type="entry name" value="Chitinase A1"/>
    <property type="match status" value="1"/>
</dbReference>
<dbReference type="Pfam" id="PF02011">
    <property type="entry name" value="Glyco_hydro_48"/>
    <property type="match status" value="1"/>
</dbReference>
<dbReference type="SUPFAM" id="SSF48208">
    <property type="entry name" value="Six-hairpin glycosidases"/>
    <property type="match status" value="1"/>
</dbReference>
<dbReference type="InterPro" id="IPR012341">
    <property type="entry name" value="6hp_glycosidase-like_sf"/>
</dbReference>
<evidence type="ECO:0000256" key="1">
    <source>
        <dbReference type="ARBA" id="ARBA00022729"/>
    </source>
</evidence>
<dbReference type="PROSITE" id="PS51173">
    <property type="entry name" value="CBM2"/>
    <property type="match status" value="1"/>
</dbReference>
<feature type="signal peptide" evidence="10">
    <location>
        <begin position="1"/>
        <end position="23"/>
    </location>
</feature>
<dbReference type="GO" id="GO:0030245">
    <property type="term" value="P:cellulose catabolic process"/>
    <property type="evidence" value="ECO:0007669"/>
    <property type="project" value="UniProtKB-KW"/>
</dbReference>
<dbReference type="EMBL" id="BKAL01000015">
    <property type="protein sequence ID" value="GEP70742.1"/>
    <property type="molecule type" value="Genomic_DNA"/>
</dbReference>
<dbReference type="Pfam" id="PF00041">
    <property type="entry name" value="fn3"/>
    <property type="match status" value="2"/>
</dbReference>
<dbReference type="Pfam" id="PF00553">
    <property type="entry name" value="CBM_2"/>
    <property type="match status" value="1"/>
</dbReference>
<evidence type="ECO:0000256" key="5">
    <source>
        <dbReference type="ARBA" id="ARBA00023277"/>
    </source>
</evidence>
<dbReference type="GO" id="GO:0030247">
    <property type="term" value="F:polysaccharide binding"/>
    <property type="evidence" value="ECO:0007669"/>
    <property type="project" value="UniProtKB-UniRule"/>
</dbReference>
<evidence type="ECO:0000313" key="13">
    <source>
        <dbReference type="EMBL" id="GEP70742.1"/>
    </source>
</evidence>
<evidence type="ECO:0008006" key="15">
    <source>
        <dbReference type="Google" id="ProtNLM"/>
    </source>
</evidence>
<dbReference type="InterPro" id="IPR048103">
    <property type="entry name" value="Exoglucan_CbhB"/>
</dbReference>
<evidence type="ECO:0000256" key="3">
    <source>
        <dbReference type="ARBA" id="ARBA00022801"/>
    </source>
</evidence>
<keyword evidence="1 10" id="KW-0732">Signal</keyword>
<dbReference type="InterPro" id="IPR013783">
    <property type="entry name" value="Ig-like_fold"/>
</dbReference>
<sequence>MALAALGTSSILAVAGLTPAVAAARSGSPGATSALAADVPAALPAALPAGAPAAVVGVDGEYTQRFLTMYNKIKDPANGYFSAQGIPYHSVETLIVEAPDYGHETTSEAYSYWVWLEALYGQVTGDWAPLNHAWATLEAYMIPTSADQPTNSFYNANSPATYAAEYNHPSSYPSQLNSGVSSGQDPIAGELKTTYGTSDIYGMHWLADVDNVYGFGATPGAGCELGPTATGTSYINTFQRGPQESVWETVPQPSCEEFTYGGKNGFLDLFTGDSSYAKQWKYTNAPDADARAVEAVYWAKKWAAEQGKSADVAATVAKATKMGDYLRYSLFDKYFKTIGCTSPSCAAGTGKTSAHYLLSWYYAWGGATDTSAGWAWRIGSSHAHFGYQNPLAAWVLSTDADMTPKSATAKTDWATSLERQLEFYRWLQAPEGGIAGGATNSWDGAYATPPAGTPTFYGMAYTVAPVYNDPPSNQWFGMQAWGMERVAELYYASGNAQAKAVLDKWVPWVLANTTVTSTSWQIPSELTWTGKPDTWNKTNPGANAGLSVSVKSYGQDVGVAGDLSRTLLFYAAKSGDTAAQAKAKGLLDAIWAQNQDPLGVSADETRTDYQRFDDTYVAGGNGVYIPAAWTGTMPNGDVIKPGVSFQDIRSFYKNDPAYAKVQTYLNGGAAPTFRYHRFWAQTAIAGAMADYDRLFGTSTPDTTAPTAPTGLTAGTITSTTVPLTWTASTDDKAVTGYDVYRNGTLAGSTTTTSYTATGLTPSTAYQFTVRAKDAAGNVSASSAALSVTTTATPVDTTAPSVPTGLATTSVTQTSVGLTWVASTDAGSGVAGYQVYRGGTLVGSPTGTTFTDTGLTAATAYSYTVKATDVAGNVSAASAPLAVTTAPVTPTGTCTVRYTTNDWSTGFTGSVRITNTGTSAITGWALRFSFTGGQQVQQGWSASWSQTGTAVTATNLGWNGTLAPGASTDVGFNGSHTGSNPKPTAFTLNGSPCTIG</sequence>
<feature type="domain" description="Fibronectin type-III" evidence="11">
    <location>
        <begin position="707"/>
        <end position="792"/>
    </location>
</feature>
<dbReference type="InterPro" id="IPR012291">
    <property type="entry name" value="CBM2_carb-bd_dom_sf"/>
</dbReference>